<reference evidence="4 5" key="1">
    <citation type="submission" date="2022-12" db="EMBL/GenBank/DDBJ databases">
        <title>Chromosome-level genome assembly of true bugs.</title>
        <authorList>
            <person name="Ma L."/>
            <person name="Li H."/>
        </authorList>
    </citation>
    <scope>NUCLEOTIDE SEQUENCE [LARGE SCALE GENOMIC DNA]</scope>
    <source>
        <strain evidence="4">Lab_2022b</strain>
    </source>
</reference>
<accession>A0AAW1CSU0</accession>
<dbReference type="CDD" id="cd20289">
    <property type="entry name" value="cupin_ADO"/>
    <property type="match status" value="1"/>
</dbReference>
<keyword evidence="3" id="KW-0408">Iron</keyword>
<dbReference type="PANTHER" id="PTHR22966:SF61">
    <property type="entry name" value="2-AMINOETHANETHIOL DIOXYGENASE"/>
    <property type="match status" value="1"/>
</dbReference>
<evidence type="ECO:0000313" key="5">
    <source>
        <dbReference type="Proteomes" id="UP001461498"/>
    </source>
</evidence>
<name>A0AAW1CSU0_9HEMI</name>
<dbReference type="GO" id="GO:0005739">
    <property type="term" value="C:mitochondrion"/>
    <property type="evidence" value="ECO:0007669"/>
    <property type="project" value="TreeGrafter"/>
</dbReference>
<proteinExistence type="predicted"/>
<sequence>MEAIKRQALATFRNHTGFEENLAILVSLMNKLTSKDVNLDHRLLDNPEGNVWAPVTYVGIQDNEHFTISMFILRRGSQLPLHDHPLMHGICKVVHGKVRMRNFSLIGDPLSSLKDGTVKVTREGDRVVAYNDPAVVLSPTKGNIHEISAVDGPAAFVDILAPPYSSLIVGYGPRPCHYFLELDCEVKVYE</sequence>
<evidence type="ECO:0000256" key="2">
    <source>
        <dbReference type="ARBA" id="ARBA00023002"/>
    </source>
</evidence>
<keyword evidence="5" id="KW-1185">Reference proteome</keyword>
<comment type="caution">
    <text evidence="4">The sequence shown here is derived from an EMBL/GenBank/DDBJ whole genome shotgun (WGS) entry which is preliminary data.</text>
</comment>
<dbReference type="GO" id="GO:0046872">
    <property type="term" value="F:metal ion binding"/>
    <property type="evidence" value="ECO:0007669"/>
    <property type="project" value="UniProtKB-KW"/>
</dbReference>
<dbReference type="InterPro" id="IPR012864">
    <property type="entry name" value="PCO/ADO"/>
</dbReference>
<keyword evidence="1" id="KW-0479">Metal-binding</keyword>
<dbReference type="EMBL" id="JAPXFL010000009">
    <property type="protein sequence ID" value="KAK9501936.1"/>
    <property type="molecule type" value="Genomic_DNA"/>
</dbReference>
<dbReference type="Gene3D" id="2.60.120.10">
    <property type="entry name" value="Jelly Rolls"/>
    <property type="match status" value="1"/>
</dbReference>
<evidence type="ECO:0000256" key="1">
    <source>
        <dbReference type="ARBA" id="ARBA00022723"/>
    </source>
</evidence>
<evidence type="ECO:0008006" key="6">
    <source>
        <dbReference type="Google" id="ProtNLM"/>
    </source>
</evidence>
<dbReference type="InterPro" id="IPR014710">
    <property type="entry name" value="RmlC-like_jellyroll"/>
</dbReference>
<dbReference type="InterPro" id="IPR011051">
    <property type="entry name" value="RmlC_Cupin_sf"/>
</dbReference>
<dbReference type="PANTHER" id="PTHR22966">
    <property type="entry name" value="2-AMINOETHANETHIOL DIOXYGENASE"/>
    <property type="match status" value="1"/>
</dbReference>
<evidence type="ECO:0000313" key="4">
    <source>
        <dbReference type="EMBL" id="KAK9501936.1"/>
    </source>
</evidence>
<protein>
    <recommendedName>
        <fullName evidence="6">2-aminoethanethiol dioxygenase</fullName>
    </recommendedName>
</protein>
<organism evidence="4 5">
    <name type="scientific">Rhynocoris fuscipes</name>
    <dbReference type="NCBI Taxonomy" id="488301"/>
    <lineage>
        <taxon>Eukaryota</taxon>
        <taxon>Metazoa</taxon>
        <taxon>Ecdysozoa</taxon>
        <taxon>Arthropoda</taxon>
        <taxon>Hexapoda</taxon>
        <taxon>Insecta</taxon>
        <taxon>Pterygota</taxon>
        <taxon>Neoptera</taxon>
        <taxon>Paraneoptera</taxon>
        <taxon>Hemiptera</taxon>
        <taxon>Heteroptera</taxon>
        <taxon>Panheteroptera</taxon>
        <taxon>Cimicomorpha</taxon>
        <taxon>Reduviidae</taxon>
        <taxon>Harpactorinae</taxon>
        <taxon>Harpactorini</taxon>
        <taxon>Rhynocoris</taxon>
    </lineage>
</organism>
<dbReference type="Proteomes" id="UP001461498">
    <property type="component" value="Unassembled WGS sequence"/>
</dbReference>
<dbReference type="AlphaFoldDB" id="A0AAW1CSU0"/>
<keyword evidence="2" id="KW-0560">Oxidoreductase</keyword>
<gene>
    <name evidence="4" type="ORF">O3M35_012567</name>
</gene>
<dbReference type="SUPFAM" id="SSF51182">
    <property type="entry name" value="RmlC-like cupins"/>
    <property type="match status" value="1"/>
</dbReference>
<dbReference type="GO" id="GO:0016702">
    <property type="term" value="F:oxidoreductase activity, acting on single donors with incorporation of molecular oxygen, incorporation of two atoms of oxygen"/>
    <property type="evidence" value="ECO:0007669"/>
    <property type="project" value="InterPro"/>
</dbReference>
<dbReference type="Pfam" id="PF07847">
    <property type="entry name" value="PCO_ADO"/>
    <property type="match status" value="1"/>
</dbReference>
<evidence type="ECO:0000256" key="3">
    <source>
        <dbReference type="ARBA" id="ARBA00023004"/>
    </source>
</evidence>